<gene>
    <name evidence="2" type="ORF">JIN87_19245</name>
</gene>
<accession>A0A934S110</accession>
<protein>
    <submittedName>
        <fullName evidence="2">Uncharacterized protein</fullName>
    </submittedName>
</protein>
<dbReference type="EMBL" id="JAENIL010000039">
    <property type="protein sequence ID" value="MBK1879029.1"/>
    <property type="molecule type" value="Genomic_DNA"/>
</dbReference>
<proteinExistence type="predicted"/>
<evidence type="ECO:0000313" key="2">
    <source>
        <dbReference type="EMBL" id="MBK1879029.1"/>
    </source>
</evidence>
<keyword evidence="3" id="KW-1185">Reference proteome</keyword>
<evidence type="ECO:0000256" key="1">
    <source>
        <dbReference type="SAM" id="SignalP"/>
    </source>
</evidence>
<dbReference type="AlphaFoldDB" id="A0A934S110"/>
<sequence length="299" mass="33755">MKKAWTISLLIAVAFSSTAHSQLFSRKKARVITNAWASPEFVERRMASDEGPIPMSYHFFRGEFHGGYIKDKSLEQFPLQEIIETLANDMEAQNFFPARSQEEGDLLLVIHWGTTAVEEDLSEMFPDDGLGAGYEGDYNVDETSEYDTSYDSGSSSNSSLFGDGMDSIHRNAVLTGIDKALYKKGITPWDEQDLRSLLKDERYFIILVAYDWQKLLKEKQKKVHFITRFSLPSIGTNFAKAVPSLSRAAIPHIGTNLDDLDKTKTQLGWGKATVGELEVVGQIDEEELEEIRKPKQKDK</sequence>
<dbReference type="Proteomes" id="UP000617628">
    <property type="component" value="Unassembled WGS sequence"/>
</dbReference>
<keyword evidence="1" id="KW-0732">Signal</keyword>
<name>A0A934S110_9BACT</name>
<feature type="chain" id="PRO_5036805130" evidence="1">
    <location>
        <begin position="22"/>
        <end position="299"/>
    </location>
</feature>
<organism evidence="2 3">
    <name type="scientific">Pelagicoccus mobilis</name>
    <dbReference type="NCBI Taxonomy" id="415221"/>
    <lineage>
        <taxon>Bacteria</taxon>
        <taxon>Pseudomonadati</taxon>
        <taxon>Verrucomicrobiota</taxon>
        <taxon>Opitutia</taxon>
        <taxon>Puniceicoccales</taxon>
        <taxon>Pelagicoccaceae</taxon>
        <taxon>Pelagicoccus</taxon>
    </lineage>
</organism>
<dbReference type="RefSeq" id="WP_200357243.1">
    <property type="nucleotide sequence ID" value="NZ_JAENIL010000039.1"/>
</dbReference>
<reference evidence="2" key="1">
    <citation type="submission" date="2021-01" db="EMBL/GenBank/DDBJ databases">
        <title>Modified the classification status of verrucomicrobia.</title>
        <authorList>
            <person name="Feng X."/>
        </authorList>
    </citation>
    <scope>NUCLEOTIDE SEQUENCE</scope>
    <source>
        <strain evidence="2">KCTC 13126</strain>
    </source>
</reference>
<evidence type="ECO:0000313" key="3">
    <source>
        <dbReference type="Proteomes" id="UP000617628"/>
    </source>
</evidence>
<comment type="caution">
    <text evidence="2">The sequence shown here is derived from an EMBL/GenBank/DDBJ whole genome shotgun (WGS) entry which is preliminary data.</text>
</comment>
<feature type="signal peptide" evidence="1">
    <location>
        <begin position="1"/>
        <end position="21"/>
    </location>
</feature>